<dbReference type="KEGG" id="harc:HARCEL1_09050"/>
<name>A0A2R4X234_9EURY</name>
<dbReference type="GeneID" id="36512651"/>
<dbReference type="Proteomes" id="UP000244727">
    <property type="component" value="Chromosome"/>
</dbReference>
<gene>
    <name evidence="1" type="ORF">HARCEL1_09050</name>
</gene>
<protein>
    <recommendedName>
        <fullName evidence="3">MBL fold metallo-hydrolase</fullName>
    </recommendedName>
</protein>
<evidence type="ECO:0000313" key="1">
    <source>
        <dbReference type="EMBL" id="AWB27848.1"/>
    </source>
</evidence>
<dbReference type="AlphaFoldDB" id="A0A2R4X234"/>
<dbReference type="InterPro" id="IPR036866">
    <property type="entry name" value="RibonucZ/Hydroxyglut_hydro"/>
</dbReference>
<dbReference type="EMBL" id="CP028858">
    <property type="protein sequence ID" value="AWB27848.1"/>
    <property type="molecule type" value="Genomic_DNA"/>
</dbReference>
<keyword evidence="2" id="KW-1185">Reference proteome</keyword>
<accession>A0A2R4X234</accession>
<evidence type="ECO:0000313" key="2">
    <source>
        <dbReference type="Proteomes" id="UP000244727"/>
    </source>
</evidence>
<reference evidence="1 2" key="1">
    <citation type="submission" date="2018-04" db="EMBL/GenBank/DDBJ databases">
        <title>Halococcoides cellulosivorans gen. nov., sp. nov., an extremely halophilic cellulose-utilizing haloarchaeon from hypersaline lakes.</title>
        <authorList>
            <person name="Sorokin D.Y."/>
            <person name="Toshchakov S.V."/>
            <person name="Samarov N.I."/>
            <person name="Korzhenkov A."/>
            <person name="Kublanov I.V."/>
        </authorList>
    </citation>
    <scope>NUCLEOTIDE SEQUENCE [LARGE SCALE GENOMIC DNA]</scope>
    <source>
        <strain evidence="1 2">HArcel1</strain>
    </source>
</reference>
<organism evidence="1 2">
    <name type="scientific">Halococcoides cellulosivorans</name>
    <dbReference type="NCBI Taxonomy" id="1679096"/>
    <lineage>
        <taxon>Archaea</taxon>
        <taxon>Methanobacteriati</taxon>
        <taxon>Methanobacteriota</taxon>
        <taxon>Stenosarchaea group</taxon>
        <taxon>Halobacteria</taxon>
        <taxon>Halobacteriales</taxon>
        <taxon>Haloarculaceae</taxon>
        <taxon>Halococcoides</taxon>
    </lineage>
</organism>
<dbReference type="RefSeq" id="WP_108382620.1">
    <property type="nucleotide sequence ID" value="NZ_CP028858.1"/>
</dbReference>
<sequence length="213" mass="23014">MARFIDCGPALTWITDPDERMHRASHALSVDGETWLIDPVAVEGLADRLEDRPPVAGVAVLLDRHKRDADALAREFGVPIAIPDSMDVASAFDAPVDRITDTLGETTVRVETVIDWPVWTEAVAVHEASETLVVPEAVGTAAYERAGGERVGVHPMLRLMPPRSLGRYHPDCLLVGHGEPVCEGASAPLDDALAHSRRRAPAAYLRAAREALP</sequence>
<dbReference type="Gene3D" id="3.60.15.10">
    <property type="entry name" value="Ribonuclease Z/Hydroxyacylglutathione hydrolase-like"/>
    <property type="match status" value="1"/>
</dbReference>
<evidence type="ECO:0008006" key="3">
    <source>
        <dbReference type="Google" id="ProtNLM"/>
    </source>
</evidence>
<proteinExistence type="predicted"/>